<dbReference type="GO" id="GO:0004534">
    <property type="term" value="F:5'-3' RNA exonuclease activity"/>
    <property type="evidence" value="ECO:0007669"/>
    <property type="project" value="UniProtKB-UniRule"/>
</dbReference>
<dbReference type="GO" id="GO:0008270">
    <property type="term" value="F:zinc ion binding"/>
    <property type="evidence" value="ECO:0007669"/>
    <property type="project" value="InterPro"/>
</dbReference>
<evidence type="ECO:0000256" key="2">
    <source>
        <dbReference type="ARBA" id="ARBA00004496"/>
    </source>
</evidence>
<dbReference type="InterPro" id="IPR055132">
    <property type="entry name" value="RNase_J_b_CASP"/>
</dbReference>
<evidence type="ECO:0000256" key="10">
    <source>
        <dbReference type="ARBA" id="ARBA00022839"/>
    </source>
</evidence>
<dbReference type="FunFam" id="3.10.20.580:FF:000001">
    <property type="entry name" value="Ribonuclease J"/>
    <property type="match status" value="1"/>
</dbReference>
<accession>A0A139N4W5</accession>
<organism evidence="14 15">
    <name type="scientific">Streptococcus cristatus</name>
    <dbReference type="NCBI Taxonomy" id="45634"/>
    <lineage>
        <taxon>Bacteria</taxon>
        <taxon>Bacillati</taxon>
        <taxon>Bacillota</taxon>
        <taxon>Bacilli</taxon>
        <taxon>Lactobacillales</taxon>
        <taxon>Streptococcaceae</taxon>
        <taxon>Streptococcus</taxon>
    </lineage>
</organism>
<gene>
    <name evidence="12" type="primary">rnj</name>
    <name evidence="14" type="ORF">SCRDD08_00375</name>
</gene>
<evidence type="ECO:0000256" key="5">
    <source>
        <dbReference type="ARBA" id="ARBA00022722"/>
    </source>
</evidence>
<dbReference type="PATRIC" id="fig|45634.12.peg.390"/>
<comment type="subunit">
    <text evidence="12">Homodimer, may be a subunit of the RNA degradosome.</text>
</comment>
<evidence type="ECO:0000256" key="3">
    <source>
        <dbReference type="ARBA" id="ARBA00022490"/>
    </source>
</evidence>
<reference evidence="14 15" key="1">
    <citation type="submission" date="2016-01" db="EMBL/GenBank/DDBJ databases">
        <title>Highly variable Streptococcus oralis are common among viridans streptococci isolated from primates.</title>
        <authorList>
            <person name="Denapaite D."/>
            <person name="Rieger M."/>
            <person name="Koendgen S."/>
            <person name="Brueckner R."/>
            <person name="Ochigava I."/>
            <person name="Kappeler P."/>
            <person name="Maetz-Rensing K."/>
            <person name="Leendertz F."/>
            <person name="Hakenbeck R."/>
        </authorList>
    </citation>
    <scope>NUCLEOTIDE SEQUENCE [LARGE SCALE GENOMIC DNA]</scope>
    <source>
        <strain evidence="14 15">DD08</strain>
    </source>
</reference>
<comment type="subcellular location">
    <subcellularLocation>
        <location evidence="2 12">Cytoplasm</location>
    </subcellularLocation>
</comment>
<comment type="cofactor">
    <cofactor evidence="1">
        <name>Zn(2+)</name>
        <dbReference type="ChEBI" id="CHEBI:29105"/>
    </cofactor>
</comment>
<dbReference type="PANTHER" id="PTHR43694">
    <property type="entry name" value="RIBONUCLEASE J"/>
    <property type="match status" value="1"/>
</dbReference>
<evidence type="ECO:0000256" key="6">
    <source>
        <dbReference type="ARBA" id="ARBA00022723"/>
    </source>
</evidence>
<dbReference type="InterPro" id="IPR036866">
    <property type="entry name" value="RibonucZ/Hydroxyglut_hydro"/>
</dbReference>
<dbReference type="EC" id="3.1.-.-" evidence="12"/>
<protein>
    <recommendedName>
        <fullName evidence="12">Ribonuclease J</fullName>
        <shortName evidence="12">RNase J</shortName>
        <ecNumber evidence="12">3.1.-.-</ecNumber>
    </recommendedName>
</protein>
<proteinExistence type="inferred from homology"/>
<evidence type="ECO:0000256" key="8">
    <source>
        <dbReference type="ARBA" id="ARBA00022801"/>
    </source>
</evidence>
<comment type="function">
    <text evidence="12">An RNase that has 5'-3' exonuclease and possibly endonuclease activity. Involved in maturation of rRNA and in some organisms also mRNA maturation and/or decay.</text>
</comment>
<dbReference type="InterPro" id="IPR041636">
    <property type="entry name" value="RNase_J_C"/>
</dbReference>
<dbReference type="GO" id="GO:0006364">
    <property type="term" value="P:rRNA processing"/>
    <property type="evidence" value="ECO:0007669"/>
    <property type="project" value="UniProtKB-UniRule"/>
</dbReference>
<evidence type="ECO:0000256" key="9">
    <source>
        <dbReference type="ARBA" id="ARBA00022833"/>
    </source>
</evidence>
<name>A0A139N4W5_STRCR</name>
<sequence length="555" mass="61462">MSKSTIKLITLGGVRENGKNLYVAEVDDSIFVLDAGLKYPENEQLGVDVVIPNMDYLFENKDRIAGVFLTHGHADAIGALPYLLTEAKVPVFGSELTIELAKLFVKNNDAVKKFNDFHVIDENTEIEFGETVVSFFRTTHSIPESLGIVVKTREGNIVYTGDFKFDQSASESYATDFGRLAEIGREGVLALLSDSANADSTVQVASESEVGREITDTISDWDGRVIVAAVASNLSRIQQVFEAAAETGRRVVLTGFDIENIVRTAIRLKKLSLADERLLIKPKEMSKFEDHELIILETGRMGEPINGLRKMSIGRHRYVEIKDGDLVYIVTTPSIAKEAVVARVENMIYQAGGVVKLITQNLRVSGHANARDLQLMLNLLQPKYLFPIQGEYRGLDAHAKAAMEVGILPENILIPKRGSIMSYENGDFVPAGAVSAGDVMIDGNAIGDVGNIVLRDRKVLSEDGIFIVALTVNRKEKKIISKAKVHTRGFVYVKKSRDILRESTDLINKTVEDYLAQDNFDWGELKGTVRDSLAKFLFEQTKRRPAILPVVMEVR</sequence>
<dbReference type="Gene3D" id="3.40.50.10710">
    <property type="entry name" value="Metallo-hydrolase/oxidoreductase"/>
    <property type="match status" value="1"/>
</dbReference>
<comment type="similarity">
    <text evidence="12">Belongs to the metallo-beta-lactamase superfamily. RNA-metabolizing metallo-beta-lactamase-like family. Bacterial RNase J subfamily.</text>
</comment>
<keyword evidence="4 12" id="KW-0698">rRNA processing</keyword>
<dbReference type="InterPro" id="IPR001279">
    <property type="entry name" value="Metallo-B-lactamas"/>
</dbReference>
<dbReference type="Pfam" id="PF17770">
    <property type="entry name" value="RNase_J_C"/>
    <property type="match status" value="1"/>
</dbReference>
<keyword evidence="5 12" id="KW-0540">Nuclease</keyword>
<keyword evidence="9" id="KW-0862">Zinc</keyword>
<dbReference type="GO" id="GO:0003723">
    <property type="term" value="F:RNA binding"/>
    <property type="evidence" value="ECO:0007669"/>
    <property type="project" value="UniProtKB-UniRule"/>
</dbReference>
<dbReference type="Gene3D" id="3.10.20.580">
    <property type="match status" value="1"/>
</dbReference>
<evidence type="ECO:0000256" key="11">
    <source>
        <dbReference type="ARBA" id="ARBA00022884"/>
    </source>
</evidence>
<dbReference type="STRING" id="45634.SCRDD08_00375"/>
<keyword evidence="11 12" id="KW-0694">RNA-binding</keyword>
<feature type="domain" description="Metallo-beta-lactamase" evidence="13">
    <location>
        <begin position="18"/>
        <end position="214"/>
    </location>
</feature>
<dbReference type="InterPro" id="IPR011108">
    <property type="entry name" value="RMMBL"/>
</dbReference>
<comment type="caution">
    <text evidence="12">Lacks conserved residue(s) required for the propagation of feature annotation.</text>
</comment>
<dbReference type="Proteomes" id="UP000070377">
    <property type="component" value="Unassembled WGS sequence"/>
</dbReference>
<dbReference type="Pfam" id="PF22505">
    <property type="entry name" value="RNase_J_b_CASP"/>
    <property type="match status" value="1"/>
</dbReference>
<keyword evidence="6" id="KW-0479">Metal-binding</keyword>
<keyword evidence="8 12" id="KW-0378">Hydrolase</keyword>
<evidence type="ECO:0000256" key="7">
    <source>
        <dbReference type="ARBA" id="ARBA00022759"/>
    </source>
</evidence>
<evidence type="ECO:0000313" key="14">
    <source>
        <dbReference type="EMBL" id="KXT70781.1"/>
    </source>
</evidence>
<evidence type="ECO:0000259" key="13">
    <source>
        <dbReference type="SMART" id="SM00849"/>
    </source>
</evidence>
<dbReference type="SUPFAM" id="SSF56281">
    <property type="entry name" value="Metallo-hydrolase/oxidoreductase"/>
    <property type="match status" value="1"/>
</dbReference>
<dbReference type="Gene3D" id="3.60.15.10">
    <property type="entry name" value="Ribonuclease Z/Hydroxyacylglutathione hydrolase-like"/>
    <property type="match status" value="1"/>
</dbReference>
<dbReference type="PANTHER" id="PTHR43694:SF4">
    <property type="entry name" value="RIBONUCLEASE J 2"/>
    <property type="match status" value="1"/>
</dbReference>
<dbReference type="CDD" id="cd07714">
    <property type="entry name" value="RNaseJ_MBL-fold"/>
    <property type="match status" value="1"/>
</dbReference>
<dbReference type="AlphaFoldDB" id="A0A139N4W5"/>
<keyword evidence="10 12" id="KW-0269">Exonuclease</keyword>
<evidence type="ECO:0000256" key="4">
    <source>
        <dbReference type="ARBA" id="ARBA00022552"/>
    </source>
</evidence>
<dbReference type="GO" id="GO:0004521">
    <property type="term" value="F:RNA endonuclease activity"/>
    <property type="evidence" value="ECO:0007669"/>
    <property type="project" value="UniProtKB-UniRule"/>
</dbReference>
<dbReference type="HAMAP" id="MF_01491">
    <property type="entry name" value="RNase_J_bact"/>
    <property type="match status" value="1"/>
</dbReference>
<keyword evidence="7 12" id="KW-0255">Endonuclease</keyword>
<dbReference type="InterPro" id="IPR004613">
    <property type="entry name" value="RNase_J"/>
</dbReference>
<dbReference type="NCBIfam" id="TIGR00649">
    <property type="entry name" value="MG423"/>
    <property type="match status" value="1"/>
</dbReference>
<evidence type="ECO:0000313" key="15">
    <source>
        <dbReference type="Proteomes" id="UP000070377"/>
    </source>
</evidence>
<dbReference type="SMART" id="SM00849">
    <property type="entry name" value="Lactamase_B"/>
    <property type="match status" value="1"/>
</dbReference>
<dbReference type="Pfam" id="PF00753">
    <property type="entry name" value="Lactamase_B"/>
    <property type="match status" value="1"/>
</dbReference>
<dbReference type="InterPro" id="IPR030854">
    <property type="entry name" value="RNase_J_bac"/>
</dbReference>
<comment type="caution">
    <text evidence="14">The sequence shown here is derived from an EMBL/GenBank/DDBJ whole genome shotgun (WGS) entry which is preliminary data.</text>
</comment>
<dbReference type="RefSeq" id="WP_061422176.1">
    <property type="nucleotide sequence ID" value="NZ_KQ969062.1"/>
</dbReference>
<dbReference type="InterPro" id="IPR042173">
    <property type="entry name" value="RNase_J_2"/>
</dbReference>
<dbReference type="EMBL" id="LQRD01000019">
    <property type="protein sequence ID" value="KXT70781.1"/>
    <property type="molecule type" value="Genomic_DNA"/>
</dbReference>
<evidence type="ECO:0000256" key="12">
    <source>
        <dbReference type="HAMAP-Rule" id="MF_01491"/>
    </source>
</evidence>
<keyword evidence="3 12" id="KW-0963">Cytoplasm</keyword>
<dbReference type="Pfam" id="PF07521">
    <property type="entry name" value="RMMBL"/>
    <property type="match status" value="1"/>
</dbReference>
<dbReference type="GO" id="GO:0005737">
    <property type="term" value="C:cytoplasm"/>
    <property type="evidence" value="ECO:0007669"/>
    <property type="project" value="UniProtKB-SubCell"/>
</dbReference>
<evidence type="ECO:0000256" key="1">
    <source>
        <dbReference type="ARBA" id="ARBA00001947"/>
    </source>
</evidence>